<proteinExistence type="predicted"/>
<dbReference type="AlphaFoldDB" id="A0A5C6WYY3"/>
<comment type="caution">
    <text evidence="2">The sequence shown here is derived from an EMBL/GenBank/DDBJ whole genome shotgun (WGS) entry which is preliminary data.</text>
</comment>
<feature type="signal peptide" evidence="1">
    <location>
        <begin position="1"/>
        <end position="23"/>
    </location>
</feature>
<gene>
    <name evidence="2" type="ORF">FRC98_18090</name>
</gene>
<dbReference type="PROSITE" id="PS51257">
    <property type="entry name" value="PROKAR_LIPOPROTEIN"/>
    <property type="match status" value="1"/>
</dbReference>
<protein>
    <submittedName>
        <fullName evidence="2">Uncharacterized protein</fullName>
    </submittedName>
</protein>
<dbReference type="EMBL" id="VOSM01000012">
    <property type="protein sequence ID" value="TXD34743.1"/>
    <property type="molecule type" value="Genomic_DNA"/>
</dbReference>
<organism evidence="2 3">
    <name type="scientific">Lujinxingia vulgaris</name>
    <dbReference type="NCBI Taxonomy" id="2600176"/>
    <lineage>
        <taxon>Bacteria</taxon>
        <taxon>Deltaproteobacteria</taxon>
        <taxon>Bradymonadales</taxon>
        <taxon>Lujinxingiaceae</taxon>
        <taxon>Lujinxingia</taxon>
    </lineage>
</organism>
<evidence type="ECO:0000313" key="3">
    <source>
        <dbReference type="Proteomes" id="UP000321412"/>
    </source>
</evidence>
<accession>A0A5C6WYY3</accession>
<feature type="chain" id="PRO_5022869414" evidence="1">
    <location>
        <begin position="24"/>
        <end position="322"/>
    </location>
</feature>
<dbReference type="Proteomes" id="UP000321412">
    <property type="component" value="Unassembled WGS sequence"/>
</dbReference>
<dbReference type="RefSeq" id="WP_146982833.1">
    <property type="nucleotide sequence ID" value="NZ_VOSM01000012.1"/>
</dbReference>
<keyword evidence="1" id="KW-0732">Signal</keyword>
<keyword evidence="3" id="KW-1185">Reference proteome</keyword>
<sequence>MILKTLRRLSAALLLSLTLSACGDGDVGQCEAYPACNADQTEVESCDEGDESCHENTLCGSTIYCQDTPTDCTAVPQCEVGDSPVDNCSSVDGCYSVTECGATIICERVEACQGAPVCNDDDIQVDACPDDSICYDVTECGTTIICQTEHETCDGIPECDEGDTPVETCPADASCYEREACGESITCQVLELCEALPECDPGDTPIDTCPDDASCYEREACGTTITCEEAPGGSCAQSFECPDTHQNTPPCTEWGDCMSFYGCGEFQLLCSGEQRTTGCRAAPVCPEGFEITEEACTSIEDPCVEVTVCDTTITCSPALTEG</sequence>
<dbReference type="OrthoDB" id="5513629at2"/>
<evidence type="ECO:0000256" key="1">
    <source>
        <dbReference type="SAM" id="SignalP"/>
    </source>
</evidence>
<name>A0A5C6WYY3_9DELT</name>
<reference evidence="2 3" key="1">
    <citation type="submission" date="2019-08" db="EMBL/GenBank/DDBJ databases">
        <title>Bradymonadales sp. TMQ4.</title>
        <authorList>
            <person name="Liang Q."/>
        </authorList>
    </citation>
    <scope>NUCLEOTIDE SEQUENCE [LARGE SCALE GENOMIC DNA]</scope>
    <source>
        <strain evidence="2 3">TMQ4</strain>
    </source>
</reference>
<evidence type="ECO:0000313" key="2">
    <source>
        <dbReference type="EMBL" id="TXD34743.1"/>
    </source>
</evidence>